<proteinExistence type="predicted"/>
<dbReference type="RefSeq" id="WP_183664966.1">
    <property type="nucleotide sequence ID" value="NZ_JACHXN010000028.1"/>
</dbReference>
<organism evidence="1 2">
    <name type="scientific">Phyllobacterium trifolii</name>
    <dbReference type="NCBI Taxonomy" id="300193"/>
    <lineage>
        <taxon>Bacteria</taxon>
        <taxon>Pseudomonadati</taxon>
        <taxon>Pseudomonadota</taxon>
        <taxon>Alphaproteobacteria</taxon>
        <taxon>Hyphomicrobiales</taxon>
        <taxon>Phyllobacteriaceae</taxon>
        <taxon>Phyllobacterium</taxon>
    </lineage>
</organism>
<dbReference type="EMBL" id="JACHXN010000028">
    <property type="protein sequence ID" value="MBB3149221.1"/>
    <property type="molecule type" value="Genomic_DNA"/>
</dbReference>
<comment type="caution">
    <text evidence="1">The sequence shown here is derived from an EMBL/GenBank/DDBJ whole genome shotgun (WGS) entry which is preliminary data.</text>
</comment>
<gene>
    <name evidence="1" type="ORF">FHS21_005673</name>
</gene>
<dbReference type="InterPro" id="IPR046574">
    <property type="entry name" value="DUF6634"/>
</dbReference>
<evidence type="ECO:0000313" key="2">
    <source>
        <dbReference type="Proteomes" id="UP000554520"/>
    </source>
</evidence>
<dbReference type="Pfam" id="PF20339">
    <property type="entry name" value="DUF6634"/>
    <property type="match status" value="1"/>
</dbReference>
<dbReference type="Proteomes" id="UP000554520">
    <property type="component" value="Unassembled WGS sequence"/>
</dbReference>
<accession>A0A839UKS5</accession>
<dbReference type="AlphaFoldDB" id="A0A839UKS5"/>
<evidence type="ECO:0000313" key="1">
    <source>
        <dbReference type="EMBL" id="MBB3149221.1"/>
    </source>
</evidence>
<sequence>MKKSSAVENNTLSEDIARLERLLRDLRAIRDGQAPTQATLLAAPVLDRWTYARRLSPCFTGYMSGHPEIGEGRYGVTSEVWFVDPHFRFVRSLSRFYRLGVAAGASDRLN</sequence>
<name>A0A839UKS5_9HYPH</name>
<keyword evidence="2" id="KW-1185">Reference proteome</keyword>
<protein>
    <submittedName>
        <fullName evidence="1">Uncharacterized protein</fullName>
    </submittedName>
</protein>
<reference evidence="1 2" key="1">
    <citation type="submission" date="2020-08" db="EMBL/GenBank/DDBJ databases">
        <title>Genomic Encyclopedia of Type Strains, Phase III (KMG-III): the genomes of soil and plant-associated and newly described type strains.</title>
        <authorList>
            <person name="Whitman W."/>
        </authorList>
    </citation>
    <scope>NUCLEOTIDE SEQUENCE [LARGE SCALE GENOMIC DNA]</scope>
    <source>
        <strain evidence="1 2">CECT 7015</strain>
    </source>
</reference>